<gene>
    <name evidence="1" type="ORF">GH714_043522</name>
</gene>
<comment type="caution">
    <text evidence="1">The sequence shown here is derived from an EMBL/GenBank/DDBJ whole genome shotgun (WGS) entry which is preliminary data.</text>
</comment>
<keyword evidence="2" id="KW-1185">Reference proteome</keyword>
<dbReference type="EMBL" id="JAAGAX010000020">
    <property type="protein sequence ID" value="KAF2283192.1"/>
    <property type="molecule type" value="Genomic_DNA"/>
</dbReference>
<protein>
    <recommendedName>
        <fullName evidence="3">ACT domain-containing protein</fullName>
    </recommendedName>
</protein>
<reference evidence="1 2" key="1">
    <citation type="journal article" date="2020" name="Mol. Plant">
        <title>The Chromosome-Based Rubber Tree Genome Provides New Insights into Spurge Genome Evolution and Rubber Biosynthesis.</title>
        <authorList>
            <person name="Liu J."/>
            <person name="Shi C."/>
            <person name="Shi C.C."/>
            <person name="Li W."/>
            <person name="Zhang Q.J."/>
            <person name="Zhang Y."/>
            <person name="Li K."/>
            <person name="Lu H.F."/>
            <person name="Shi C."/>
            <person name="Zhu S.T."/>
            <person name="Xiao Z.Y."/>
            <person name="Nan H."/>
            <person name="Yue Y."/>
            <person name="Zhu X.G."/>
            <person name="Wu Y."/>
            <person name="Hong X.N."/>
            <person name="Fan G.Y."/>
            <person name="Tong Y."/>
            <person name="Zhang D."/>
            <person name="Mao C.L."/>
            <person name="Liu Y.L."/>
            <person name="Hao S.J."/>
            <person name="Liu W.Q."/>
            <person name="Lv M.Q."/>
            <person name="Zhang H.B."/>
            <person name="Liu Y."/>
            <person name="Hu-Tang G.R."/>
            <person name="Wang J.P."/>
            <person name="Wang J.H."/>
            <person name="Sun Y.H."/>
            <person name="Ni S.B."/>
            <person name="Chen W.B."/>
            <person name="Zhang X.C."/>
            <person name="Jiao Y.N."/>
            <person name="Eichler E.E."/>
            <person name="Li G.H."/>
            <person name="Liu X."/>
            <person name="Gao L.Z."/>
        </authorList>
    </citation>
    <scope>NUCLEOTIDE SEQUENCE [LARGE SCALE GENOMIC DNA]</scope>
    <source>
        <strain evidence="2">cv. GT1</strain>
        <tissue evidence="1">Leaf</tissue>
    </source>
</reference>
<sequence length="99" mass="11142">MGSSLQIVLISGLDNQFIFYDIIRILQDEGVEIASASFSVSGNSIFHVVHAQMRESDFSFGAAKVSERLNRFINGSTSEIESEPELWNFNDLHPETWAF</sequence>
<dbReference type="AlphaFoldDB" id="A0A6A6K390"/>
<dbReference type="Proteomes" id="UP000467840">
    <property type="component" value="Unassembled WGS sequence"/>
</dbReference>
<accession>A0A6A6K390</accession>
<name>A0A6A6K390_HEVBR</name>
<organism evidence="1 2">
    <name type="scientific">Hevea brasiliensis</name>
    <name type="common">Para rubber tree</name>
    <name type="synonym">Siphonia brasiliensis</name>
    <dbReference type="NCBI Taxonomy" id="3981"/>
    <lineage>
        <taxon>Eukaryota</taxon>
        <taxon>Viridiplantae</taxon>
        <taxon>Streptophyta</taxon>
        <taxon>Embryophyta</taxon>
        <taxon>Tracheophyta</taxon>
        <taxon>Spermatophyta</taxon>
        <taxon>Magnoliopsida</taxon>
        <taxon>eudicotyledons</taxon>
        <taxon>Gunneridae</taxon>
        <taxon>Pentapetalae</taxon>
        <taxon>rosids</taxon>
        <taxon>fabids</taxon>
        <taxon>Malpighiales</taxon>
        <taxon>Euphorbiaceae</taxon>
        <taxon>Crotonoideae</taxon>
        <taxon>Micrandreae</taxon>
        <taxon>Hevea</taxon>
    </lineage>
</organism>
<proteinExistence type="predicted"/>
<evidence type="ECO:0000313" key="2">
    <source>
        <dbReference type="Proteomes" id="UP000467840"/>
    </source>
</evidence>
<evidence type="ECO:0000313" key="1">
    <source>
        <dbReference type="EMBL" id="KAF2283192.1"/>
    </source>
</evidence>
<evidence type="ECO:0008006" key="3">
    <source>
        <dbReference type="Google" id="ProtNLM"/>
    </source>
</evidence>